<dbReference type="EMBL" id="PVSR01000034">
    <property type="protein sequence ID" value="PRW62360.1"/>
    <property type="molecule type" value="Genomic_DNA"/>
</dbReference>
<proteinExistence type="predicted"/>
<dbReference type="AlphaFoldDB" id="A0A2T0GTE3"/>
<dbReference type="GO" id="GO:0016491">
    <property type="term" value="F:oxidoreductase activity"/>
    <property type="evidence" value="ECO:0007669"/>
    <property type="project" value="InterPro"/>
</dbReference>
<dbReference type="InterPro" id="IPR001853">
    <property type="entry name" value="DSBA-like_thioredoxin_dom"/>
</dbReference>
<dbReference type="RefSeq" id="WP_106114733.1">
    <property type="nucleotide sequence ID" value="NZ_PVSR01000034.1"/>
</dbReference>
<evidence type="ECO:0000259" key="1">
    <source>
        <dbReference type="Pfam" id="PF01323"/>
    </source>
</evidence>
<evidence type="ECO:0000313" key="2">
    <source>
        <dbReference type="EMBL" id="PRW62360.1"/>
    </source>
</evidence>
<sequence length="210" mass="23059">MSHTGSHSEPDVAHVEFVLDIACVWSYLGYARFARVAAEHRKAGGRLEVVFRPFQVAPYAPERGESLFEVHKRDFGAEAEQKEETLKELGRQEGVEFDFDKAVFTNTFQAHRLVALAAEQGLGETVVDRLFRAYFTDGINVADPEELRSLAAETGVVWSEAGAEELRAELARVRDSGIHAVPTLTVNGGQVLTGAWSENELRSALGTKAA</sequence>
<protein>
    <submittedName>
        <fullName evidence="2">Disulfide bond formation protein DsbA</fullName>
    </submittedName>
</protein>
<keyword evidence="3" id="KW-1185">Reference proteome</keyword>
<dbReference type="CDD" id="cd03024">
    <property type="entry name" value="DsbA_FrnE"/>
    <property type="match status" value="1"/>
</dbReference>
<dbReference type="Proteomes" id="UP000239352">
    <property type="component" value="Unassembled WGS sequence"/>
</dbReference>
<dbReference type="SUPFAM" id="SSF52833">
    <property type="entry name" value="Thioredoxin-like"/>
    <property type="match status" value="1"/>
</dbReference>
<evidence type="ECO:0000313" key="3">
    <source>
        <dbReference type="Proteomes" id="UP000239352"/>
    </source>
</evidence>
<dbReference type="PANTHER" id="PTHR13887:SF41">
    <property type="entry name" value="THIOREDOXIN SUPERFAMILY PROTEIN"/>
    <property type="match status" value="1"/>
</dbReference>
<dbReference type="InParanoid" id="A0A2T0GTE3"/>
<feature type="domain" description="DSBA-like thioredoxin" evidence="1">
    <location>
        <begin position="15"/>
        <end position="205"/>
    </location>
</feature>
<accession>A0A2T0GTE3</accession>
<comment type="caution">
    <text evidence="2">The sequence shown here is derived from an EMBL/GenBank/DDBJ whole genome shotgun (WGS) entry which is preliminary data.</text>
</comment>
<dbReference type="PANTHER" id="PTHR13887">
    <property type="entry name" value="GLUTATHIONE S-TRANSFERASE KAPPA"/>
    <property type="match status" value="1"/>
</dbReference>
<organism evidence="2 3">
    <name type="scientific">Actinopolyspora mortivallis</name>
    <dbReference type="NCBI Taxonomy" id="33906"/>
    <lineage>
        <taxon>Bacteria</taxon>
        <taxon>Bacillati</taxon>
        <taxon>Actinomycetota</taxon>
        <taxon>Actinomycetes</taxon>
        <taxon>Actinopolysporales</taxon>
        <taxon>Actinopolysporaceae</taxon>
        <taxon>Actinopolyspora</taxon>
    </lineage>
</organism>
<dbReference type="Gene3D" id="3.40.30.10">
    <property type="entry name" value="Glutaredoxin"/>
    <property type="match status" value="1"/>
</dbReference>
<reference evidence="2 3" key="1">
    <citation type="submission" date="2018-03" db="EMBL/GenBank/DDBJ databases">
        <title>Actinopolyspora mortivallis from Sahara, screening for active biomolecules.</title>
        <authorList>
            <person name="Selama O."/>
            <person name="Wellington E.M.H."/>
            <person name="Hacene H."/>
        </authorList>
    </citation>
    <scope>NUCLEOTIDE SEQUENCE [LARGE SCALE GENOMIC DNA]</scope>
    <source>
        <strain evidence="2 3">M5A</strain>
    </source>
</reference>
<name>A0A2T0GTE3_ACTMO</name>
<dbReference type="Pfam" id="PF01323">
    <property type="entry name" value="DSBA"/>
    <property type="match status" value="1"/>
</dbReference>
<dbReference type="InterPro" id="IPR036249">
    <property type="entry name" value="Thioredoxin-like_sf"/>
</dbReference>
<gene>
    <name evidence="2" type="ORF">CEP50_15890</name>
</gene>